<proteinExistence type="predicted"/>
<name>A0ACC2MA25_PERAE</name>
<organism evidence="1 2">
    <name type="scientific">Persea americana</name>
    <name type="common">Avocado</name>
    <dbReference type="NCBI Taxonomy" id="3435"/>
    <lineage>
        <taxon>Eukaryota</taxon>
        <taxon>Viridiplantae</taxon>
        <taxon>Streptophyta</taxon>
        <taxon>Embryophyta</taxon>
        <taxon>Tracheophyta</taxon>
        <taxon>Spermatophyta</taxon>
        <taxon>Magnoliopsida</taxon>
        <taxon>Magnoliidae</taxon>
        <taxon>Laurales</taxon>
        <taxon>Lauraceae</taxon>
        <taxon>Persea</taxon>
    </lineage>
</organism>
<gene>
    <name evidence="1" type="ORF">MRB53_004250</name>
</gene>
<comment type="caution">
    <text evidence="1">The sequence shown here is derived from an EMBL/GenBank/DDBJ whole genome shotgun (WGS) entry which is preliminary data.</text>
</comment>
<reference evidence="1 2" key="1">
    <citation type="journal article" date="2022" name="Hortic Res">
        <title>A haplotype resolved chromosomal level avocado genome allows analysis of novel avocado genes.</title>
        <authorList>
            <person name="Nath O."/>
            <person name="Fletcher S.J."/>
            <person name="Hayward A."/>
            <person name="Shaw L.M."/>
            <person name="Masouleh A.K."/>
            <person name="Furtado A."/>
            <person name="Henry R.J."/>
            <person name="Mitter N."/>
        </authorList>
    </citation>
    <scope>NUCLEOTIDE SEQUENCE [LARGE SCALE GENOMIC DNA]</scope>
    <source>
        <strain evidence="2">cv. Hass</strain>
    </source>
</reference>
<evidence type="ECO:0000313" key="2">
    <source>
        <dbReference type="Proteomes" id="UP001234297"/>
    </source>
</evidence>
<sequence length="447" mass="50884">MTGHLGGMPCTVYLIMKMNSGNQRSHNKGNVTGGESHPILRGKVGGYVLSEFVQKDKLYIIDGSVDMCSLDCRTPYTQYMRYRLLLASASGSRYLLEGSKIMNPYLVASYAWAETRTLHVTFKEIRPKDDSLEEPLNLTGQLRVSIVELMRSLVTLKGHQRGKFVYHLLQSFFRTYILQSPRLSHLDFSSFNLTQKTYPPSTLHEIKTDDGFIITCKQWLPNGEKKPYAVLLIGGYVHEVFCLPTEPRDMVRTLLDGGYETWVLQSRLHPFHPANYFTLDDIGKFDIPSAIAKILYFKLTNLARVKLRLPLLPITMAVLGKTKILPLFENLNESPIQWLVKSILRLIPRYERCTCKECEVVSGVFWNAFWHENVSPTLHHWVNKQSQPQPPVSGLLQIGKIGNKGHIVDAYGNDIYLIHPERMSLPTLYITGGRTLLTTPETSLFAH</sequence>
<keyword evidence="2" id="KW-1185">Reference proteome</keyword>
<evidence type="ECO:0000313" key="1">
    <source>
        <dbReference type="EMBL" id="KAJ8642502.1"/>
    </source>
</evidence>
<dbReference type="Proteomes" id="UP001234297">
    <property type="component" value="Chromosome 2"/>
</dbReference>
<accession>A0ACC2MA25</accession>
<protein>
    <submittedName>
        <fullName evidence="1">Uncharacterized protein</fullName>
    </submittedName>
</protein>
<dbReference type="EMBL" id="CM056810">
    <property type="protein sequence ID" value="KAJ8642502.1"/>
    <property type="molecule type" value="Genomic_DNA"/>
</dbReference>